<feature type="domain" description="GAG-pre-integrase" evidence="1">
    <location>
        <begin position="10"/>
        <end position="78"/>
    </location>
</feature>
<gene>
    <name evidence="2" type="ORF">E5676_scaffold494G00290</name>
</gene>
<sequence>MKGRKVDANFYMLEEETLKEGEASIASSSSGENLSMMWHRKLGHMSEQGLKVLVEQNLLLGLTKVSLPFCEHYVTSKQHRLKFNTSSSRSKVILELVHSDVWQPPATSLGGAMYFVSFIDDYSRSEGMKTLS</sequence>
<name>A0A5D3DED7_CUCMM</name>
<organism evidence="2 3">
    <name type="scientific">Cucumis melo var. makuwa</name>
    <name type="common">Oriental melon</name>
    <dbReference type="NCBI Taxonomy" id="1194695"/>
    <lineage>
        <taxon>Eukaryota</taxon>
        <taxon>Viridiplantae</taxon>
        <taxon>Streptophyta</taxon>
        <taxon>Embryophyta</taxon>
        <taxon>Tracheophyta</taxon>
        <taxon>Spermatophyta</taxon>
        <taxon>Magnoliopsida</taxon>
        <taxon>eudicotyledons</taxon>
        <taxon>Gunneridae</taxon>
        <taxon>Pentapetalae</taxon>
        <taxon>rosids</taxon>
        <taxon>fabids</taxon>
        <taxon>Cucurbitales</taxon>
        <taxon>Cucurbitaceae</taxon>
        <taxon>Benincaseae</taxon>
        <taxon>Cucumis</taxon>
    </lineage>
</organism>
<proteinExistence type="predicted"/>
<dbReference type="EMBL" id="SSTD01005479">
    <property type="protein sequence ID" value="TYK21893.1"/>
    <property type="molecule type" value="Genomic_DNA"/>
</dbReference>
<evidence type="ECO:0000313" key="3">
    <source>
        <dbReference type="Proteomes" id="UP000321947"/>
    </source>
</evidence>
<dbReference type="PANTHER" id="PTHR42648:SF28">
    <property type="entry name" value="TRANSPOSON-ENCODED PROTEIN WITH RIBONUCLEASE H-LIKE AND RETROVIRUS ZINC FINGER-LIKE DOMAINS"/>
    <property type="match status" value="1"/>
</dbReference>
<dbReference type="Pfam" id="PF13976">
    <property type="entry name" value="gag_pre-integrs"/>
    <property type="match status" value="1"/>
</dbReference>
<evidence type="ECO:0000259" key="1">
    <source>
        <dbReference type="Pfam" id="PF13976"/>
    </source>
</evidence>
<accession>A0A5D3DED7</accession>
<evidence type="ECO:0000313" key="2">
    <source>
        <dbReference type="EMBL" id="TYK21893.1"/>
    </source>
</evidence>
<dbReference type="InterPro" id="IPR039537">
    <property type="entry name" value="Retrotran_Ty1/copia-like"/>
</dbReference>
<dbReference type="PANTHER" id="PTHR42648">
    <property type="entry name" value="TRANSPOSASE, PUTATIVE-RELATED"/>
    <property type="match status" value="1"/>
</dbReference>
<protein>
    <submittedName>
        <fullName evidence="2">Gag-Pol</fullName>
    </submittedName>
</protein>
<dbReference type="InterPro" id="IPR025724">
    <property type="entry name" value="GAG-pre-integrase_dom"/>
</dbReference>
<reference evidence="2 3" key="1">
    <citation type="submission" date="2019-08" db="EMBL/GenBank/DDBJ databases">
        <title>Draft genome sequences of two oriental melons (Cucumis melo L. var makuwa).</title>
        <authorList>
            <person name="Kwon S.-Y."/>
        </authorList>
    </citation>
    <scope>NUCLEOTIDE SEQUENCE [LARGE SCALE GENOMIC DNA]</scope>
    <source>
        <strain evidence="3">cv. Chang Bougi</strain>
        <tissue evidence="2">Leaf</tissue>
    </source>
</reference>
<dbReference type="Proteomes" id="UP000321947">
    <property type="component" value="Unassembled WGS sequence"/>
</dbReference>
<dbReference type="AlphaFoldDB" id="A0A5D3DED7"/>
<comment type="caution">
    <text evidence="2">The sequence shown here is derived from an EMBL/GenBank/DDBJ whole genome shotgun (WGS) entry which is preliminary data.</text>
</comment>